<feature type="region of interest" description="Disordered" evidence="1">
    <location>
        <begin position="126"/>
        <end position="170"/>
    </location>
</feature>
<evidence type="ECO:0000256" key="1">
    <source>
        <dbReference type="SAM" id="MobiDB-lite"/>
    </source>
</evidence>
<dbReference type="EMBL" id="KE145370">
    <property type="protein sequence ID" value="EPE27090.1"/>
    <property type="molecule type" value="Genomic_DNA"/>
</dbReference>
<dbReference type="GeneID" id="19462060"/>
<sequence length="270" mass="30384">MTPAPRYKVDPEDFKFLVNQSTTLLSVIQHQKKIAQTKMPGSRAPPGPWNGVNGPRVLTEAQRQRKRERDRATKREEKAKNQQRLQELEQTKEYAAKRIKELENEVEYLSKSCTCNRGGASSLAIGSSAGPSHSFSSPCRSMSQVSYDSSSNMDPSETGSAGSPVYDYSQDNRSEYNETAYTSQENFGIYYDNSPVQVNPLPYRIQTTVPQVSFTTTAMTPTTWSSTLHPASAASTHSYSPHSPHTPLSSQEPKRYSQWENRPEDRRDTY</sequence>
<feature type="compositionally biased region" description="Polar residues" evidence="1">
    <location>
        <begin position="139"/>
        <end position="161"/>
    </location>
</feature>
<gene>
    <name evidence="2" type="ORF">GLAREA_03004</name>
</gene>
<name>S3CMY8_GLAL2</name>
<dbReference type="OrthoDB" id="3564737at2759"/>
<feature type="region of interest" description="Disordered" evidence="1">
    <location>
        <begin position="227"/>
        <end position="270"/>
    </location>
</feature>
<organism evidence="2 3">
    <name type="scientific">Glarea lozoyensis (strain ATCC 20868 / MF5171)</name>
    <dbReference type="NCBI Taxonomy" id="1116229"/>
    <lineage>
        <taxon>Eukaryota</taxon>
        <taxon>Fungi</taxon>
        <taxon>Dikarya</taxon>
        <taxon>Ascomycota</taxon>
        <taxon>Pezizomycotina</taxon>
        <taxon>Leotiomycetes</taxon>
        <taxon>Helotiales</taxon>
        <taxon>Helotiaceae</taxon>
        <taxon>Glarea</taxon>
    </lineage>
</organism>
<protein>
    <submittedName>
        <fullName evidence="2">Uncharacterized protein</fullName>
    </submittedName>
</protein>
<feature type="compositionally biased region" description="Low complexity" evidence="1">
    <location>
        <begin position="126"/>
        <end position="138"/>
    </location>
</feature>
<dbReference type="Proteomes" id="UP000016922">
    <property type="component" value="Unassembled WGS sequence"/>
</dbReference>
<proteinExistence type="predicted"/>
<feature type="compositionally biased region" description="Basic and acidic residues" evidence="1">
    <location>
        <begin position="252"/>
        <end position="270"/>
    </location>
</feature>
<reference evidence="2 3" key="1">
    <citation type="journal article" date="2013" name="BMC Genomics">
        <title>Genomics-driven discovery of the pneumocandin biosynthetic gene cluster in the fungus Glarea lozoyensis.</title>
        <authorList>
            <person name="Chen L."/>
            <person name="Yue Q."/>
            <person name="Zhang X."/>
            <person name="Xiang M."/>
            <person name="Wang C."/>
            <person name="Li S."/>
            <person name="Che Y."/>
            <person name="Ortiz-Lopez F.J."/>
            <person name="Bills G.F."/>
            <person name="Liu X."/>
            <person name="An Z."/>
        </authorList>
    </citation>
    <scope>NUCLEOTIDE SEQUENCE [LARGE SCALE GENOMIC DNA]</scope>
    <source>
        <strain evidence="3">ATCC 20868 / MF5171</strain>
    </source>
</reference>
<dbReference type="RefSeq" id="XP_008086280.1">
    <property type="nucleotide sequence ID" value="XM_008088089.1"/>
</dbReference>
<dbReference type="HOGENOM" id="CLU_1030774_0_0_1"/>
<accession>S3CMY8</accession>
<feature type="compositionally biased region" description="Low complexity" evidence="1">
    <location>
        <begin position="227"/>
        <end position="250"/>
    </location>
</feature>
<dbReference type="AlphaFoldDB" id="S3CMY8"/>
<feature type="compositionally biased region" description="Basic and acidic residues" evidence="1">
    <location>
        <begin position="67"/>
        <end position="94"/>
    </location>
</feature>
<feature type="region of interest" description="Disordered" evidence="1">
    <location>
        <begin position="34"/>
        <end position="94"/>
    </location>
</feature>
<evidence type="ECO:0000313" key="2">
    <source>
        <dbReference type="EMBL" id="EPE27090.1"/>
    </source>
</evidence>
<evidence type="ECO:0000313" key="3">
    <source>
        <dbReference type="Proteomes" id="UP000016922"/>
    </source>
</evidence>
<keyword evidence="3" id="KW-1185">Reference proteome</keyword>
<dbReference type="KEGG" id="glz:GLAREA_03004"/>